<feature type="transmembrane region" description="Helical" evidence="1">
    <location>
        <begin position="205"/>
        <end position="233"/>
    </location>
</feature>
<dbReference type="EMBL" id="CP114767">
    <property type="protein sequence ID" value="WBA42526.1"/>
    <property type="molecule type" value="Genomic_DNA"/>
</dbReference>
<evidence type="ECO:0000313" key="2">
    <source>
        <dbReference type="EMBL" id="WBA42526.1"/>
    </source>
</evidence>
<dbReference type="Proteomes" id="UP001211005">
    <property type="component" value="Chromosome"/>
</dbReference>
<feature type="transmembrane region" description="Helical" evidence="1">
    <location>
        <begin position="119"/>
        <end position="138"/>
    </location>
</feature>
<keyword evidence="1" id="KW-0472">Membrane</keyword>
<feature type="transmembrane region" description="Helical" evidence="1">
    <location>
        <begin position="175"/>
        <end position="193"/>
    </location>
</feature>
<keyword evidence="1" id="KW-0812">Transmembrane</keyword>
<evidence type="ECO:0000256" key="1">
    <source>
        <dbReference type="SAM" id="Phobius"/>
    </source>
</evidence>
<feature type="transmembrane region" description="Helical" evidence="1">
    <location>
        <begin position="331"/>
        <end position="352"/>
    </location>
</feature>
<proteinExistence type="predicted"/>
<gene>
    <name evidence="2" type="ORF">O3303_02960</name>
</gene>
<evidence type="ECO:0000313" key="3">
    <source>
        <dbReference type="Proteomes" id="UP001211005"/>
    </source>
</evidence>
<name>A0ABY7LSS7_9BACT</name>
<sequence length="421" mass="46503">MKLLLALVLNAGLLLLLWHWLRPRLTEAGIGCWLLPLLGLKLLAWAVASWRPSGDSRHMQLFGNALSQQLWESPAAWLHTALGNEFHFHDWHVVFHGFSNTFFMYKVVSVLNLGGAGSLWLSGLYTSLFCFVASWELARTVRRLFPDTPTGAVLVGFLLWPSVLFWTAGLTKESVLVGSGAAVVALVLQWLYGSEKLRPWQWLGLLALAALHFEARFFFAGLLLAALAGLVAIRTGQWLGGLRHRWGQVLLLALLLAGGVYVVGQVSPVFTMNRFTSRLLTNYRELYAKSAGRPRIEYPALRPTGESLLAHTPVAIGAALVRPWPWEGGGALYLVAGLENLALLAVLLWSVGQTLRGRAGRLPFALVLVLLLYCILLAALLGLSSPNLGTLNRYRVALLPYLLWLALQHDGAARWLRRLGM</sequence>
<reference evidence="2 3" key="1">
    <citation type="submission" date="2022-12" db="EMBL/GenBank/DDBJ databases">
        <title>Hymenobacter canadensis sp. nov. isolated from lake water of the Cambridge Bay, Canada.</title>
        <authorList>
            <person name="Kim W.H."/>
            <person name="Lee Y.M."/>
        </authorList>
    </citation>
    <scope>NUCLEOTIDE SEQUENCE [LARGE SCALE GENOMIC DNA]</scope>
    <source>
        <strain evidence="2 3">PAMC 29467</strain>
    </source>
</reference>
<keyword evidence="1" id="KW-1133">Transmembrane helix</keyword>
<feature type="transmembrane region" description="Helical" evidence="1">
    <location>
        <begin position="364"/>
        <end position="384"/>
    </location>
</feature>
<accession>A0ABY7LSS7</accession>
<keyword evidence="3" id="KW-1185">Reference proteome</keyword>
<protein>
    <recommendedName>
        <fullName evidence="4">Glycosyltransferase RgtA/B/C/D-like domain-containing protein</fullName>
    </recommendedName>
</protein>
<feature type="transmembrane region" description="Helical" evidence="1">
    <location>
        <begin position="150"/>
        <end position="169"/>
    </location>
</feature>
<evidence type="ECO:0008006" key="4">
    <source>
        <dbReference type="Google" id="ProtNLM"/>
    </source>
</evidence>
<organism evidence="2 3">
    <name type="scientific">Hymenobacter canadensis</name>
    <dbReference type="NCBI Taxonomy" id="2999067"/>
    <lineage>
        <taxon>Bacteria</taxon>
        <taxon>Pseudomonadati</taxon>
        <taxon>Bacteroidota</taxon>
        <taxon>Cytophagia</taxon>
        <taxon>Cytophagales</taxon>
        <taxon>Hymenobacteraceae</taxon>
        <taxon>Hymenobacter</taxon>
    </lineage>
</organism>
<feature type="transmembrane region" description="Helical" evidence="1">
    <location>
        <begin position="245"/>
        <end position="264"/>
    </location>
</feature>
<dbReference type="RefSeq" id="WP_269560579.1">
    <property type="nucleotide sequence ID" value="NZ_CP114767.1"/>
</dbReference>